<feature type="signal peptide" evidence="9">
    <location>
        <begin position="1"/>
        <end position="31"/>
    </location>
</feature>
<dbReference type="GO" id="GO:0042597">
    <property type="term" value="C:periplasmic space"/>
    <property type="evidence" value="ECO:0007669"/>
    <property type="project" value="UniProtKB-SubCell"/>
</dbReference>
<dbReference type="PANTHER" id="PTHR30024">
    <property type="entry name" value="ALIPHATIC SULFONATES-BINDING PROTEIN-RELATED"/>
    <property type="match status" value="1"/>
</dbReference>
<comment type="caution">
    <text evidence="10">The sequence shown here is derived from an EMBL/GenBank/DDBJ whole genome shotgun (WGS) entry which is preliminary data.</text>
</comment>
<dbReference type="InterPro" id="IPR044527">
    <property type="entry name" value="NrtA/CpmA_ABC-bd_dom"/>
</dbReference>
<evidence type="ECO:0000313" key="11">
    <source>
        <dbReference type="Proteomes" id="UP000614996"/>
    </source>
</evidence>
<dbReference type="AlphaFoldDB" id="A0A8J4ERD6"/>
<evidence type="ECO:0000256" key="4">
    <source>
        <dbReference type="ARBA" id="ARBA00022448"/>
    </source>
</evidence>
<dbReference type="PROSITE" id="PS51257">
    <property type="entry name" value="PROKAR_LIPOPROTEIN"/>
    <property type="match status" value="1"/>
</dbReference>
<keyword evidence="4" id="KW-0813">Transport</keyword>
<dbReference type="RefSeq" id="WP_207128339.1">
    <property type="nucleotide sequence ID" value="NZ_BOPO01000126.1"/>
</dbReference>
<keyword evidence="6" id="KW-0997">Cell inner membrane</keyword>
<comment type="subcellular location">
    <subcellularLocation>
        <location evidence="2">Cell inner membrane</location>
    </subcellularLocation>
    <subcellularLocation>
        <location evidence="1">Periplasm</location>
    </subcellularLocation>
</comment>
<evidence type="ECO:0000256" key="6">
    <source>
        <dbReference type="ARBA" id="ARBA00022519"/>
    </source>
</evidence>
<evidence type="ECO:0000256" key="9">
    <source>
        <dbReference type="SAM" id="SignalP"/>
    </source>
</evidence>
<keyword evidence="11" id="KW-1185">Reference proteome</keyword>
<dbReference type="SUPFAM" id="SSF53850">
    <property type="entry name" value="Periplasmic binding protein-like II"/>
    <property type="match status" value="1"/>
</dbReference>
<gene>
    <name evidence="10" type="ORF">NUM_59980</name>
</gene>
<organism evidence="10 11">
    <name type="scientific">Actinocatenispora comari</name>
    <dbReference type="NCBI Taxonomy" id="2807577"/>
    <lineage>
        <taxon>Bacteria</taxon>
        <taxon>Bacillati</taxon>
        <taxon>Actinomycetota</taxon>
        <taxon>Actinomycetes</taxon>
        <taxon>Micromonosporales</taxon>
        <taxon>Micromonosporaceae</taxon>
        <taxon>Actinocatenispora</taxon>
    </lineage>
</organism>
<evidence type="ECO:0000313" key="10">
    <source>
        <dbReference type="EMBL" id="GIL30744.1"/>
    </source>
</evidence>
<keyword evidence="7 9" id="KW-0732">Signal</keyword>
<evidence type="ECO:0000256" key="1">
    <source>
        <dbReference type="ARBA" id="ARBA00004418"/>
    </source>
</evidence>
<dbReference type="CDD" id="cd13553">
    <property type="entry name" value="PBP2_NrtA_CpmA_like"/>
    <property type="match status" value="1"/>
</dbReference>
<dbReference type="Pfam" id="PF13379">
    <property type="entry name" value="NMT1_2"/>
    <property type="match status" value="1"/>
</dbReference>
<evidence type="ECO:0000256" key="5">
    <source>
        <dbReference type="ARBA" id="ARBA00022475"/>
    </source>
</evidence>
<protein>
    <submittedName>
        <fullName evidence="10">Lipoprotein</fullName>
    </submittedName>
</protein>
<keyword evidence="8" id="KW-0472">Membrane</keyword>
<comment type="similarity">
    <text evidence="3">Belongs to the bacterial solute-binding protein SsuA/TauA family.</text>
</comment>
<reference evidence="11" key="1">
    <citation type="journal article" date="2021" name="Int. J. Syst. Evol. Microbiol.">
        <title>Actinocatenispora comari sp. nov., an endophytic actinomycete isolated from aerial parts of Comarum salesowianum.</title>
        <authorList>
            <person name="Oyunbileg N."/>
            <person name="Iizaka Y."/>
            <person name="Hamada M."/>
            <person name="Davaapurev B.O."/>
            <person name="Fukumoto A."/>
            <person name="Tsetseg B."/>
            <person name="Kato F."/>
            <person name="Tamura T."/>
            <person name="Batkhuu J."/>
            <person name="Anzai Y."/>
        </authorList>
    </citation>
    <scope>NUCLEOTIDE SEQUENCE [LARGE SCALE GENOMIC DNA]</scope>
    <source>
        <strain evidence="11">NUM-2625</strain>
    </source>
</reference>
<evidence type="ECO:0000256" key="8">
    <source>
        <dbReference type="ARBA" id="ARBA00023136"/>
    </source>
</evidence>
<dbReference type="Proteomes" id="UP000614996">
    <property type="component" value="Unassembled WGS sequence"/>
</dbReference>
<name>A0A8J4ERD6_9ACTN</name>
<sequence length="349" mass="35878">MTARRRLFAVTAAGLLGLAGLAGCSSGSGSATDGKTTLRLGYFPNVTHAVPLVGIGTGRYAKALGSTATLKPTSFNAGPDAVTALLSGSIDAAYVGPNPTVNAWAQSHGSAVEVIAGAASGGAALVVDPKIKSWSELTGADIATPQLGNTQDVSARYFLKQHGLSTTKSGGGDVHIKPMANGDAVTAYKSGAIDGAWIPEPYASQLVGAGGHVLVDERSLWPGGKFVVTDLLVRKDFAKAHPDVVTRLLRGQVQTVDYLKKEPAAAQQVVSEQIGTVSGKPLDPALVKQAWPKIEFTNDPLADTLVAGARHAESVDLLDPVDLKGIYQLDPLNKVLRAAGEPTVSAGTS</sequence>
<proteinExistence type="inferred from homology"/>
<evidence type="ECO:0000256" key="7">
    <source>
        <dbReference type="ARBA" id="ARBA00022729"/>
    </source>
</evidence>
<dbReference type="PANTHER" id="PTHR30024:SF47">
    <property type="entry name" value="TAURINE-BINDING PERIPLASMIC PROTEIN"/>
    <property type="match status" value="1"/>
</dbReference>
<feature type="chain" id="PRO_5035300299" evidence="9">
    <location>
        <begin position="32"/>
        <end position="349"/>
    </location>
</feature>
<evidence type="ECO:0000256" key="2">
    <source>
        <dbReference type="ARBA" id="ARBA00004533"/>
    </source>
</evidence>
<dbReference type="Gene3D" id="3.40.190.10">
    <property type="entry name" value="Periplasmic binding protein-like II"/>
    <property type="match status" value="2"/>
</dbReference>
<evidence type="ECO:0000256" key="3">
    <source>
        <dbReference type="ARBA" id="ARBA00010742"/>
    </source>
</evidence>
<keyword evidence="10" id="KW-0449">Lipoprotein</keyword>
<keyword evidence="5" id="KW-1003">Cell membrane</keyword>
<accession>A0A8J4ERD6</accession>
<dbReference type="GO" id="GO:0005886">
    <property type="term" value="C:plasma membrane"/>
    <property type="evidence" value="ECO:0007669"/>
    <property type="project" value="UniProtKB-SubCell"/>
</dbReference>
<dbReference type="EMBL" id="BOPO01000126">
    <property type="protein sequence ID" value="GIL30744.1"/>
    <property type="molecule type" value="Genomic_DNA"/>
</dbReference>